<dbReference type="RefSeq" id="WP_187258089.1">
    <property type="nucleotide sequence ID" value="NZ_JBHULF010000019.1"/>
</dbReference>
<organism evidence="3 4">
    <name type="scientific">Flavihumibacter stibioxidans</name>
    <dbReference type="NCBI Taxonomy" id="1834163"/>
    <lineage>
        <taxon>Bacteria</taxon>
        <taxon>Pseudomonadati</taxon>
        <taxon>Bacteroidota</taxon>
        <taxon>Chitinophagia</taxon>
        <taxon>Chitinophagales</taxon>
        <taxon>Chitinophagaceae</taxon>
        <taxon>Flavihumibacter</taxon>
    </lineage>
</organism>
<proteinExistence type="inferred from homology"/>
<evidence type="ECO:0000313" key="4">
    <source>
        <dbReference type="Proteomes" id="UP000765802"/>
    </source>
</evidence>
<sequence>MPSIHLTTMIHAPVEVVFDLSRSIDLHKKSMSHTKEEAVAGTTMGLINLQETVTWKARHLGKTRVLKSKITSLKAPVSFTDEMIDGDFRSLRHEHYFKPVNNGTLMIDYMHYEMPYGFIGSLVDRFYLNKYLVRLLETRNSLLKKCAESEQWRKYLSTQPV</sequence>
<reference evidence="3 4" key="1">
    <citation type="submission" date="2016-07" db="EMBL/GenBank/DDBJ databases">
        <title>Genome analysis of Flavihumibacter stibioxidans YS-17.</title>
        <authorList>
            <person name="Shi K."/>
            <person name="Han Y."/>
            <person name="Wang G."/>
        </authorList>
    </citation>
    <scope>NUCLEOTIDE SEQUENCE [LARGE SCALE GENOMIC DNA]</scope>
    <source>
        <strain evidence="3 4">YS-17</strain>
    </source>
</reference>
<keyword evidence="3" id="KW-0132">Cell division</keyword>
<dbReference type="CDD" id="cd07820">
    <property type="entry name" value="SRPBCC_3"/>
    <property type="match status" value="1"/>
</dbReference>
<dbReference type="InterPro" id="IPR023393">
    <property type="entry name" value="START-like_dom_sf"/>
</dbReference>
<keyword evidence="4" id="KW-1185">Reference proteome</keyword>
<dbReference type="InterPro" id="IPR005031">
    <property type="entry name" value="COQ10_START"/>
</dbReference>
<gene>
    <name evidence="3" type="ORF">BC349_17055</name>
</gene>
<dbReference type="Gene3D" id="3.30.530.20">
    <property type="match status" value="1"/>
</dbReference>
<accession>A0ABR7MCM0</accession>
<evidence type="ECO:0000313" key="3">
    <source>
        <dbReference type="EMBL" id="MBC6492769.1"/>
    </source>
</evidence>
<evidence type="ECO:0000256" key="1">
    <source>
        <dbReference type="ARBA" id="ARBA00008918"/>
    </source>
</evidence>
<evidence type="ECO:0000259" key="2">
    <source>
        <dbReference type="Pfam" id="PF03364"/>
    </source>
</evidence>
<dbReference type="Proteomes" id="UP000765802">
    <property type="component" value="Unassembled WGS sequence"/>
</dbReference>
<comment type="similarity">
    <text evidence="1">Belongs to the ribosome association toxin RatA family.</text>
</comment>
<protein>
    <submittedName>
        <fullName evidence="3">Cell division protein</fullName>
    </submittedName>
</protein>
<name>A0ABR7MCM0_9BACT</name>
<comment type="caution">
    <text evidence="3">The sequence shown here is derived from an EMBL/GenBank/DDBJ whole genome shotgun (WGS) entry which is preliminary data.</text>
</comment>
<dbReference type="SUPFAM" id="SSF55961">
    <property type="entry name" value="Bet v1-like"/>
    <property type="match status" value="1"/>
</dbReference>
<dbReference type="Pfam" id="PF03364">
    <property type="entry name" value="Polyketide_cyc"/>
    <property type="match status" value="1"/>
</dbReference>
<dbReference type="GO" id="GO:0051301">
    <property type="term" value="P:cell division"/>
    <property type="evidence" value="ECO:0007669"/>
    <property type="project" value="UniProtKB-KW"/>
</dbReference>
<keyword evidence="3" id="KW-0131">Cell cycle</keyword>
<feature type="domain" description="Coenzyme Q-binding protein COQ10 START" evidence="2">
    <location>
        <begin position="10"/>
        <end position="116"/>
    </location>
</feature>
<dbReference type="EMBL" id="MBUA01000029">
    <property type="protein sequence ID" value="MBC6492769.1"/>
    <property type="molecule type" value="Genomic_DNA"/>
</dbReference>